<dbReference type="FunFam" id="3.10.20.90:FF:000095">
    <property type="entry name" value="Ubiquilin 4"/>
    <property type="match status" value="1"/>
</dbReference>
<evidence type="ECO:0000256" key="16">
    <source>
        <dbReference type="ARBA" id="ARBA00082590"/>
    </source>
</evidence>
<dbReference type="GO" id="GO:0006511">
    <property type="term" value="P:ubiquitin-dependent protein catabolic process"/>
    <property type="evidence" value="ECO:0007669"/>
    <property type="project" value="TreeGrafter"/>
</dbReference>
<organism evidence="20 21">
    <name type="scientific">Chrysodeixis includens</name>
    <name type="common">Soybean looper</name>
    <name type="synonym">Pseudoplusia includens</name>
    <dbReference type="NCBI Taxonomy" id="689277"/>
    <lineage>
        <taxon>Eukaryota</taxon>
        <taxon>Metazoa</taxon>
        <taxon>Ecdysozoa</taxon>
        <taxon>Arthropoda</taxon>
        <taxon>Hexapoda</taxon>
        <taxon>Insecta</taxon>
        <taxon>Pterygota</taxon>
        <taxon>Neoptera</taxon>
        <taxon>Endopterygota</taxon>
        <taxon>Lepidoptera</taxon>
        <taxon>Glossata</taxon>
        <taxon>Ditrysia</taxon>
        <taxon>Noctuoidea</taxon>
        <taxon>Noctuidae</taxon>
        <taxon>Plusiinae</taxon>
        <taxon>Chrysodeixis</taxon>
    </lineage>
</organism>
<dbReference type="InterPro" id="IPR015496">
    <property type="entry name" value="Ubiquilin"/>
</dbReference>
<evidence type="ECO:0000256" key="6">
    <source>
        <dbReference type="ARBA" id="ARBA00022553"/>
    </source>
</evidence>
<dbReference type="FunFam" id="1.10.260.100:FF:000001">
    <property type="entry name" value="Ubiquilin 1"/>
    <property type="match status" value="1"/>
</dbReference>
<evidence type="ECO:0000313" key="21">
    <source>
        <dbReference type="Proteomes" id="UP001154114"/>
    </source>
</evidence>
<evidence type="ECO:0000256" key="4">
    <source>
        <dbReference type="ARBA" id="ARBA00022454"/>
    </source>
</evidence>
<sequence>MAEGQDEPKKITITVKTPKEKQQVEIDEDADVKKLKEVLSPKFSAEPEQLCLIFAGKILNDIDTLKQHNIKDGLTVHLVIKTPPRPEPEGATRRPPADIGATPFGLNSLGGLAGLESLGLGQSTFMDLQARMQQELLSNPDMLRQVLDNPLVQQMMNDPENMRTLITSNPQMQDLMARNPEISHMLNNPELLRQTMELARNPAMLQELMRSHDRALSNLESIPGGYNALQRMYRDIQEPMLNVASNMAGNPFSGLVDNSVDGTNPQQGAENRQPLPNPWQRGGGGGGGGGGAAPAPGPGLINTPGMQSLLQQMSENPRLVQSMLSAPYTNTMLQALAADPDMASQLINQNPMFANNPQLQDQIRTMMPQMLAQLQNPEMQQMMSNPQALNALLQIQQGLEQLRSAAPTLVGNLGLGVGAAGATPAAAAPNAGGAAPTPAAPPPRPHCAQRAPRTQQNSELFTQFMQRMMAAMSNNQTNSAQPPEQRYSQQLEQLTAMGFLNREANLQALIATFGDVNAAVERLLALGQLSMS</sequence>
<gene>
    <name evidence="20" type="ORF">CINC_LOCUS3843</name>
</gene>
<feature type="region of interest" description="Disordered" evidence="17">
    <location>
        <begin position="423"/>
        <end position="454"/>
    </location>
</feature>
<dbReference type="Proteomes" id="UP001154114">
    <property type="component" value="Chromosome 16"/>
</dbReference>
<feature type="compositionally biased region" description="Low complexity" evidence="17">
    <location>
        <begin position="423"/>
        <end position="437"/>
    </location>
</feature>
<dbReference type="PANTHER" id="PTHR10677">
    <property type="entry name" value="UBIQUILIN"/>
    <property type="match status" value="1"/>
</dbReference>
<evidence type="ECO:0000256" key="10">
    <source>
        <dbReference type="ARBA" id="ARBA00023204"/>
    </source>
</evidence>
<dbReference type="GO" id="GO:0048471">
    <property type="term" value="C:perinuclear region of cytoplasm"/>
    <property type="evidence" value="ECO:0007669"/>
    <property type="project" value="UniProtKB-SubCell"/>
</dbReference>
<dbReference type="InterPro" id="IPR000626">
    <property type="entry name" value="Ubiquitin-like_dom"/>
</dbReference>
<dbReference type="AlphaFoldDB" id="A0A9P0BNG5"/>
<accession>A0A9P0BNG5</accession>
<evidence type="ECO:0000256" key="13">
    <source>
        <dbReference type="ARBA" id="ARBA00074668"/>
    </source>
</evidence>
<evidence type="ECO:0000256" key="7">
    <source>
        <dbReference type="ARBA" id="ARBA00022763"/>
    </source>
</evidence>
<dbReference type="PROSITE" id="PS50030">
    <property type="entry name" value="UBA"/>
    <property type="match status" value="1"/>
</dbReference>
<evidence type="ECO:0000256" key="17">
    <source>
        <dbReference type="SAM" id="MobiDB-lite"/>
    </source>
</evidence>
<keyword evidence="10" id="KW-0234">DNA repair</keyword>
<keyword evidence="9" id="KW-0832">Ubl conjugation</keyword>
<comment type="subcellular location">
    <subcellularLocation>
        <location evidence="2">Chromosome</location>
    </subcellularLocation>
    <subcellularLocation>
        <location evidence="3">Cytoplasm</location>
        <location evidence="3">Perinuclear region</location>
    </subcellularLocation>
    <subcellularLocation>
        <location evidence="1">Endoplasmic reticulum</location>
    </subcellularLocation>
</comment>
<dbReference type="InterPro" id="IPR009060">
    <property type="entry name" value="UBA-like_sf"/>
</dbReference>
<dbReference type="GO" id="GO:0005783">
    <property type="term" value="C:endoplasmic reticulum"/>
    <property type="evidence" value="ECO:0007669"/>
    <property type="project" value="UniProtKB-SubCell"/>
</dbReference>
<keyword evidence="7" id="KW-0227">DNA damage</keyword>
<reference evidence="20" key="1">
    <citation type="submission" date="2021-12" db="EMBL/GenBank/DDBJ databases">
        <authorList>
            <person name="King R."/>
        </authorList>
    </citation>
    <scope>NUCLEOTIDE SEQUENCE</scope>
</reference>
<dbReference type="InterPro" id="IPR006636">
    <property type="entry name" value="STI1_HS-bd"/>
</dbReference>
<dbReference type="PANTHER" id="PTHR10677:SF3">
    <property type="entry name" value="FI07626P-RELATED"/>
    <property type="match status" value="1"/>
</dbReference>
<evidence type="ECO:0000256" key="12">
    <source>
        <dbReference type="ARBA" id="ARBA00072293"/>
    </source>
</evidence>
<feature type="domain" description="Ubiquitin-like" evidence="19">
    <location>
        <begin position="11"/>
        <end position="81"/>
    </location>
</feature>
<dbReference type="CDD" id="cd14399">
    <property type="entry name" value="UBA_PLICs"/>
    <property type="match status" value="1"/>
</dbReference>
<comment type="subunit">
    <text evidence="11">Homooligomer. Binds signal sequences of proteins that are targeted to the endoplasmic reticulum. Interacts (via UBA domain) with GJA1 (not ubiquitinated) and with ubiquitin; both compete for the same binding site. Interacts (via UBA domain) with ubiquitin and with polyubiquitin chains. Interacts (via ubiquitin-like domain) with PSMD2 and PSMD4, regulatory subunits of the 26S proteasome. Interacts with ATXN1/SCA1; interaction with ATXN1 inhibits polyubiquitination of UBQLN4 and interferes with PSMD4 binding. Interacts with HERPUD1. Interacts (via ubiquitin-like domain) with UBQLN1 (via UBA domain). Interacts with UBQLN2. Interacts (via STI1 1 and 2 domains) with MAP1LC3A/B/C. Interacts with BAG6. Interacts with MRE11 (when ubiquitinated); interaction with ubiquitinated MRE11 leads to MRE11 removal from chromatin. Interacts with DESI1/POST; leading to nuclear export. Interacts with BCL2A1 and BCL2L10.</text>
</comment>
<dbReference type="Gene3D" id="1.10.260.100">
    <property type="match status" value="2"/>
</dbReference>
<dbReference type="Pfam" id="PF23195">
    <property type="entry name" value="UBQLN1"/>
    <property type="match status" value="1"/>
</dbReference>
<keyword evidence="6" id="KW-0597">Phosphoprotein</keyword>
<evidence type="ECO:0000256" key="8">
    <source>
        <dbReference type="ARBA" id="ARBA00022824"/>
    </source>
</evidence>
<feature type="domain" description="UBA" evidence="18">
    <location>
        <begin position="482"/>
        <end position="526"/>
    </location>
</feature>
<feature type="compositionally biased region" description="Gly residues" evidence="17">
    <location>
        <begin position="281"/>
        <end position="292"/>
    </location>
</feature>
<dbReference type="Gene3D" id="3.10.20.90">
    <property type="entry name" value="Phosphatidylinositol 3-kinase Catalytic Subunit, Chain A, domain 1"/>
    <property type="match status" value="1"/>
</dbReference>
<keyword evidence="5" id="KW-1017">Isopeptide bond</keyword>
<evidence type="ECO:0000259" key="18">
    <source>
        <dbReference type="PROSITE" id="PS50030"/>
    </source>
</evidence>
<dbReference type="FunFam" id="1.10.8.10:FF:000077">
    <property type="entry name" value="Ubiquilin like"/>
    <property type="match status" value="1"/>
</dbReference>
<dbReference type="SUPFAM" id="SSF46934">
    <property type="entry name" value="UBA-like"/>
    <property type="match status" value="1"/>
</dbReference>
<evidence type="ECO:0000259" key="19">
    <source>
        <dbReference type="PROSITE" id="PS50053"/>
    </source>
</evidence>
<dbReference type="GO" id="GO:0031593">
    <property type="term" value="F:polyubiquitin modification-dependent protein binding"/>
    <property type="evidence" value="ECO:0007669"/>
    <property type="project" value="TreeGrafter"/>
</dbReference>
<keyword evidence="8" id="KW-0256">Endoplasmic reticulum</keyword>
<evidence type="ECO:0000313" key="20">
    <source>
        <dbReference type="EMBL" id="CAH0588012.1"/>
    </source>
</evidence>
<dbReference type="Pfam" id="PF00627">
    <property type="entry name" value="UBA"/>
    <property type="match status" value="1"/>
</dbReference>
<dbReference type="GO" id="GO:0005694">
    <property type="term" value="C:chromosome"/>
    <property type="evidence" value="ECO:0007669"/>
    <property type="project" value="UniProtKB-SubCell"/>
</dbReference>
<dbReference type="CDD" id="cd01808">
    <property type="entry name" value="Ubl_PLICs"/>
    <property type="match status" value="1"/>
</dbReference>
<name>A0A9P0BNG5_CHRIL</name>
<dbReference type="GO" id="GO:0005829">
    <property type="term" value="C:cytosol"/>
    <property type="evidence" value="ECO:0007669"/>
    <property type="project" value="TreeGrafter"/>
</dbReference>
<dbReference type="InterPro" id="IPR029071">
    <property type="entry name" value="Ubiquitin-like_domsf"/>
</dbReference>
<dbReference type="InterPro" id="IPR015940">
    <property type="entry name" value="UBA"/>
</dbReference>
<dbReference type="SUPFAM" id="SSF54236">
    <property type="entry name" value="Ubiquitin-like"/>
    <property type="match status" value="1"/>
</dbReference>
<feature type="region of interest" description="Disordered" evidence="17">
    <location>
        <begin position="254"/>
        <end position="300"/>
    </location>
</feature>
<keyword evidence="21" id="KW-1185">Reference proteome</keyword>
<protein>
    <recommendedName>
        <fullName evidence="12">Ubiquilin-4</fullName>
    </recommendedName>
    <alternativeName>
        <fullName evidence="15">Ataxin-1 interacting ubiquitin-like protein</fullName>
    </alternativeName>
    <alternativeName>
        <fullName evidence="16">Ataxin-1 ubiquitin-like-interacting protein A1U</fullName>
    </alternativeName>
    <alternativeName>
        <fullName evidence="14">Connexin43-interacting protein of 75 kDa</fullName>
    </alternativeName>
    <alternativeName>
        <fullName evidence="13">Ubiquilin-like protein</fullName>
    </alternativeName>
</protein>
<dbReference type="GO" id="GO:0006281">
    <property type="term" value="P:DNA repair"/>
    <property type="evidence" value="ECO:0007669"/>
    <property type="project" value="UniProtKB-KW"/>
</dbReference>
<dbReference type="SMART" id="SM00165">
    <property type="entry name" value="UBA"/>
    <property type="match status" value="1"/>
</dbReference>
<evidence type="ECO:0000256" key="15">
    <source>
        <dbReference type="ARBA" id="ARBA00082499"/>
    </source>
</evidence>
<evidence type="ECO:0000256" key="3">
    <source>
        <dbReference type="ARBA" id="ARBA00004556"/>
    </source>
</evidence>
<keyword evidence="4" id="KW-0158">Chromosome</keyword>
<evidence type="ECO:0000256" key="1">
    <source>
        <dbReference type="ARBA" id="ARBA00004240"/>
    </source>
</evidence>
<dbReference type="FunFam" id="1.10.260.100:FF:000003">
    <property type="entry name" value="Ubiquilin 1"/>
    <property type="match status" value="1"/>
</dbReference>
<feature type="compositionally biased region" description="Polar residues" evidence="17">
    <location>
        <begin position="260"/>
        <end position="270"/>
    </location>
</feature>
<proteinExistence type="predicted"/>
<dbReference type="Pfam" id="PF00240">
    <property type="entry name" value="ubiquitin"/>
    <property type="match status" value="1"/>
</dbReference>
<evidence type="ECO:0000256" key="9">
    <source>
        <dbReference type="ARBA" id="ARBA00022843"/>
    </source>
</evidence>
<evidence type="ECO:0000256" key="2">
    <source>
        <dbReference type="ARBA" id="ARBA00004286"/>
    </source>
</evidence>
<evidence type="ECO:0000256" key="11">
    <source>
        <dbReference type="ARBA" id="ARBA00061737"/>
    </source>
</evidence>
<dbReference type="OrthoDB" id="9450922at2759"/>
<evidence type="ECO:0000256" key="14">
    <source>
        <dbReference type="ARBA" id="ARBA00075189"/>
    </source>
</evidence>
<dbReference type="SMART" id="SM00213">
    <property type="entry name" value="UBQ"/>
    <property type="match status" value="1"/>
</dbReference>
<evidence type="ECO:0000256" key="5">
    <source>
        <dbReference type="ARBA" id="ARBA00022499"/>
    </source>
</evidence>
<dbReference type="Gene3D" id="1.10.8.10">
    <property type="entry name" value="DNA helicase RuvA subunit, C-terminal domain"/>
    <property type="match status" value="1"/>
</dbReference>
<dbReference type="EMBL" id="LR824019">
    <property type="protein sequence ID" value="CAH0588012.1"/>
    <property type="molecule type" value="Genomic_DNA"/>
</dbReference>
<dbReference type="PROSITE" id="PS50053">
    <property type="entry name" value="UBIQUITIN_2"/>
    <property type="match status" value="1"/>
</dbReference>
<dbReference type="SMART" id="SM00727">
    <property type="entry name" value="STI1"/>
    <property type="match status" value="4"/>
</dbReference>